<accession>A0A5N5GFV0</accession>
<evidence type="ECO:0000313" key="1">
    <source>
        <dbReference type="EMBL" id="KAB2612691.1"/>
    </source>
</evidence>
<gene>
    <name evidence="1" type="ORF">D8674_035007</name>
</gene>
<evidence type="ECO:0008006" key="3">
    <source>
        <dbReference type="Google" id="ProtNLM"/>
    </source>
</evidence>
<dbReference type="EMBL" id="SMOL01000458">
    <property type="protein sequence ID" value="KAB2612691.1"/>
    <property type="molecule type" value="Genomic_DNA"/>
</dbReference>
<keyword evidence="2" id="KW-1185">Reference proteome</keyword>
<reference evidence="1 2" key="3">
    <citation type="submission" date="2019-11" db="EMBL/GenBank/DDBJ databases">
        <title>A de novo genome assembly of a pear dwarfing rootstock.</title>
        <authorList>
            <person name="Wang F."/>
            <person name="Wang J."/>
            <person name="Li S."/>
            <person name="Zhang Y."/>
            <person name="Fang M."/>
            <person name="Ma L."/>
            <person name="Zhao Y."/>
            <person name="Jiang S."/>
        </authorList>
    </citation>
    <scope>NUCLEOTIDE SEQUENCE [LARGE SCALE GENOMIC DNA]</scope>
    <source>
        <strain evidence="1">S2</strain>
        <tissue evidence="1">Leaf</tissue>
    </source>
</reference>
<sequence>MENGKLTRFTYGGLCVVSSISSTSTLNQICIDLCSRFKGLRVGYPNCVLDCDVDVLNMLMVLDVVRKSILEILVMDKCDGSMVQLPIESTSSCCTSDTMIAASENDHLGKYGSHGMIVFELNGDDVDAYKLLPLYVEFVRSSNLGSVVELEVVSESNGFLRLFIAYDAWIKGFMFCRPRLFIDGTFVMSKYKGTFLSCCAKNGNDEFFPECPHSFCIVHLKQNMSTLFPKAASEGLKKKMMNLLANCAYACTPSNFDDCMAEFKNNGQGHVKNFLCDLPKKNYVIAHFPNVRVRFMGSMAEKRIFGQNIHTILCPKKENEMKLMLKEGMHWRISRSNADGFEKTYQFVMHPFSNLEKPNVDTIINGVRPPITKILSRRPKKTRIKSAREISGSKKAITCSKCGCSEHNKVSCKVVIQDG</sequence>
<evidence type="ECO:0000313" key="2">
    <source>
        <dbReference type="Proteomes" id="UP000327157"/>
    </source>
</evidence>
<dbReference type="Proteomes" id="UP000327157">
    <property type="component" value="Chromosome 9"/>
</dbReference>
<dbReference type="OrthoDB" id="1166208at2759"/>
<dbReference type="PANTHER" id="PTHR31973">
    <property type="entry name" value="POLYPROTEIN, PUTATIVE-RELATED"/>
    <property type="match status" value="1"/>
</dbReference>
<dbReference type="AlphaFoldDB" id="A0A5N5GFV0"/>
<proteinExistence type="predicted"/>
<protein>
    <recommendedName>
        <fullName evidence="3">MULE transposase domain-containing protein</fullName>
    </recommendedName>
</protein>
<organism evidence="1 2">
    <name type="scientific">Pyrus ussuriensis x Pyrus communis</name>
    <dbReference type="NCBI Taxonomy" id="2448454"/>
    <lineage>
        <taxon>Eukaryota</taxon>
        <taxon>Viridiplantae</taxon>
        <taxon>Streptophyta</taxon>
        <taxon>Embryophyta</taxon>
        <taxon>Tracheophyta</taxon>
        <taxon>Spermatophyta</taxon>
        <taxon>Magnoliopsida</taxon>
        <taxon>eudicotyledons</taxon>
        <taxon>Gunneridae</taxon>
        <taxon>Pentapetalae</taxon>
        <taxon>rosids</taxon>
        <taxon>fabids</taxon>
        <taxon>Rosales</taxon>
        <taxon>Rosaceae</taxon>
        <taxon>Amygdaloideae</taxon>
        <taxon>Maleae</taxon>
        <taxon>Pyrus</taxon>
    </lineage>
</organism>
<reference evidence="1 2" key="1">
    <citation type="submission" date="2019-09" db="EMBL/GenBank/DDBJ databases">
        <authorList>
            <person name="Ou C."/>
        </authorList>
    </citation>
    <scope>NUCLEOTIDE SEQUENCE [LARGE SCALE GENOMIC DNA]</scope>
    <source>
        <strain evidence="1">S2</strain>
        <tissue evidence="1">Leaf</tissue>
    </source>
</reference>
<comment type="caution">
    <text evidence="1">The sequence shown here is derived from an EMBL/GenBank/DDBJ whole genome shotgun (WGS) entry which is preliminary data.</text>
</comment>
<name>A0A5N5GFV0_9ROSA</name>
<dbReference type="PANTHER" id="PTHR31973:SF187">
    <property type="entry name" value="MUTATOR TRANSPOSASE MUDRA PROTEIN"/>
    <property type="match status" value="1"/>
</dbReference>
<reference evidence="2" key="2">
    <citation type="submission" date="2019-10" db="EMBL/GenBank/DDBJ databases">
        <title>A de novo genome assembly of a pear dwarfing rootstock.</title>
        <authorList>
            <person name="Wang F."/>
            <person name="Wang J."/>
            <person name="Li S."/>
            <person name="Zhang Y."/>
            <person name="Fang M."/>
            <person name="Ma L."/>
            <person name="Zhao Y."/>
            <person name="Jiang S."/>
        </authorList>
    </citation>
    <scope>NUCLEOTIDE SEQUENCE [LARGE SCALE GENOMIC DNA]</scope>
</reference>